<dbReference type="Proteomes" id="UP000287853">
    <property type="component" value="Unassembled WGS sequence"/>
</dbReference>
<dbReference type="InterPro" id="IPR052754">
    <property type="entry name" value="NTPase_KAP_P-loop"/>
</dbReference>
<accession>A0A3S3QJX8</accession>
<protein>
    <submittedName>
        <fullName evidence="2">KAP family P-loop domain-containing protein</fullName>
    </submittedName>
</protein>
<organism evidence="2 3">
    <name type="scientific">Candidatus Electrothrix aarhusensis</name>
    <dbReference type="NCBI Taxonomy" id="1859131"/>
    <lineage>
        <taxon>Bacteria</taxon>
        <taxon>Pseudomonadati</taxon>
        <taxon>Thermodesulfobacteriota</taxon>
        <taxon>Desulfobulbia</taxon>
        <taxon>Desulfobulbales</taxon>
        <taxon>Desulfobulbaceae</taxon>
        <taxon>Candidatus Electrothrix</taxon>
    </lineage>
</organism>
<keyword evidence="3" id="KW-1185">Reference proteome</keyword>
<gene>
    <name evidence="2" type="ORF">H206_00850</name>
</gene>
<proteinExistence type="predicted"/>
<reference evidence="2 3" key="1">
    <citation type="submission" date="2017-01" db="EMBL/GenBank/DDBJ databases">
        <title>The cable genome- insights into the physiology and evolution of filamentous bacteria capable of sulfide oxidation via long distance electron transfer.</title>
        <authorList>
            <person name="Schreiber L."/>
            <person name="Bjerg J.T."/>
            <person name="Boggild A."/>
            <person name="Van De Vossenberg J."/>
            <person name="Meysman F."/>
            <person name="Nielsen L.P."/>
            <person name="Schramm A."/>
            <person name="Kjeldsen K.U."/>
        </authorList>
    </citation>
    <scope>NUCLEOTIDE SEQUENCE [LARGE SCALE GENOMIC DNA]</scope>
    <source>
        <strain evidence="2">MCF</strain>
    </source>
</reference>
<comment type="caution">
    <text evidence="2">The sequence shown here is derived from an EMBL/GenBank/DDBJ whole genome shotgun (WGS) entry which is preliminary data.</text>
</comment>
<evidence type="ECO:0000259" key="1">
    <source>
        <dbReference type="Pfam" id="PF07693"/>
    </source>
</evidence>
<dbReference type="InterPro" id="IPR027417">
    <property type="entry name" value="P-loop_NTPase"/>
</dbReference>
<dbReference type="SUPFAM" id="SSF52540">
    <property type="entry name" value="P-loop containing nucleoside triphosphate hydrolases"/>
    <property type="match status" value="1"/>
</dbReference>
<sequence length="472" mass="54555">MSRYSNDEWTLVDTLGYGPFIQQLLGLIEKAQPPFSIGIYGGWGTGKTSIMRQLFFRTGGRISSVLLPLSEDPVEEHLDPRTIERITEFRGNNTKMRAVWFNPWQHQFDNDPIIGLLHEIRENFDLFSQVGEEAKKLADVSVRGGLDILSSIINKLTTAKVDPGKLEQYGEKYEAKQFAVKSSSQRFRLLFEKAIEKLLGGKDGEQKTLVVYIDDLDRCTDTNTIKLIEGIKLYLATSNCVFVFGMDQVNVLRALEHHQIHKDYLDKLFQSIIRIPLSKKYPALIREIVGDYFPDVYTDGLTRLLNGILEKNPRKVKNFLNSFRSYWELLNLSTDDRADQPQLRIEIAALFHYLRIYCEPVFTVLERHPDYIAALSNVCQSNPPDQNVERLFYEYLRNPIIESTVPASDDETEELVPEGRLSKEDLEYMKDISPRYESLDYFKTIFVESYRNTIADYDQETLNRYLGVIDHA</sequence>
<name>A0A3S3QJX8_9BACT</name>
<dbReference type="Gene3D" id="3.40.50.300">
    <property type="entry name" value="P-loop containing nucleotide triphosphate hydrolases"/>
    <property type="match status" value="1"/>
</dbReference>
<dbReference type="PANTHER" id="PTHR22674:SF6">
    <property type="entry name" value="NTPASE KAP FAMILY P-LOOP DOMAIN-CONTAINING PROTEIN 1"/>
    <property type="match status" value="1"/>
</dbReference>
<feature type="domain" description="KAP NTPase" evidence="1">
    <location>
        <begin position="18"/>
        <end position="325"/>
    </location>
</feature>
<evidence type="ECO:0000313" key="3">
    <source>
        <dbReference type="Proteomes" id="UP000287853"/>
    </source>
</evidence>
<dbReference type="InterPro" id="IPR011646">
    <property type="entry name" value="KAP_P-loop"/>
</dbReference>
<dbReference type="Pfam" id="PF07693">
    <property type="entry name" value="KAP_NTPase"/>
    <property type="match status" value="1"/>
</dbReference>
<dbReference type="PANTHER" id="PTHR22674">
    <property type="entry name" value="NTPASE, KAP FAMILY P-LOOP DOMAIN-CONTAINING 1"/>
    <property type="match status" value="1"/>
</dbReference>
<evidence type="ECO:0000313" key="2">
    <source>
        <dbReference type="EMBL" id="RWX46478.1"/>
    </source>
</evidence>
<dbReference type="AlphaFoldDB" id="A0A3S3QJX8"/>
<dbReference type="EMBL" id="MTKO01000064">
    <property type="protein sequence ID" value="RWX46478.1"/>
    <property type="molecule type" value="Genomic_DNA"/>
</dbReference>